<reference evidence="5 6" key="1">
    <citation type="submission" date="2020-08" db="EMBL/GenBank/DDBJ databases">
        <title>Genomic Encyclopedia of Type Strains, Phase III (KMG-III): the genomes of soil and plant-associated and newly described type strains.</title>
        <authorList>
            <person name="Whitman W."/>
        </authorList>
    </citation>
    <scope>NUCLEOTIDE SEQUENCE [LARGE SCALE GENOMIC DNA]</scope>
    <source>
        <strain evidence="5 6">CECT 8799</strain>
    </source>
</reference>
<dbReference type="GO" id="GO:0019853">
    <property type="term" value="P:L-ascorbic acid biosynthetic process"/>
    <property type="evidence" value="ECO:0007669"/>
    <property type="project" value="TreeGrafter"/>
</dbReference>
<comment type="caution">
    <text evidence="5">The sequence shown here is derived from an EMBL/GenBank/DDBJ whole genome shotgun (WGS) entry which is preliminary data.</text>
</comment>
<keyword evidence="3" id="KW-0479">Metal-binding</keyword>
<evidence type="ECO:0000313" key="6">
    <source>
        <dbReference type="Proteomes" id="UP000535937"/>
    </source>
</evidence>
<evidence type="ECO:0000259" key="4">
    <source>
        <dbReference type="Pfam" id="PF08450"/>
    </source>
</evidence>
<feature type="active site" description="Proton donor/acceptor" evidence="2">
    <location>
        <position position="200"/>
    </location>
</feature>
<gene>
    <name evidence="5" type="ORF">FHS09_001705</name>
</gene>
<evidence type="ECO:0000313" key="5">
    <source>
        <dbReference type="EMBL" id="MBB3060885.1"/>
    </source>
</evidence>
<dbReference type="AlphaFoldDB" id="A0A7W4WAV5"/>
<evidence type="ECO:0000256" key="2">
    <source>
        <dbReference type="PIRSR" id="PIRSR605511-1"/>
    </source>
</evidence>
<feature type="binding site" evidence="3">
    <location>
        <position position="200"/>
    </location>
    <ligand>
        <name>a divalent metal cation</name>
        <dbReference type="ChEBI" id="CHEBI:60240"/>
    </ligand>
</feature>
<dbReference type="PANTHER" id="PTHR10907">
    <property type="entry name" value="REGUCALCIN"/>
    <property type="match status" value="1"/>
</dbReference>
<dbReference type="GO" id="GO:0004341">
    <property type="term" value="F:gluconolactonase activity"/>
    <property type="evidence" value="ECO:0007669"/>
    <property type="project" value="TreeGrafter"/>
</dbReference>
<accession>A0A7W4WAV5</accession>
<feature type="binding site" evidence="3">
    <location>
        <position position="104"/>
    </location>
    <ligand>
        <name>substrate</name>
    </ligand>
</feature>
<dbReference type="InterPro" id="IPR011042">
    <property type="entry name" value="6-blade_b-propeller_TolB-like"/>
</dbReference>
<proteinExistence type="inferred from homology"/>
<dbReference type="Pfam" id="PF08450">
    <property type="entry name" value="SGL"/>
    <property type="match status" value="1"/>
</dbReference>
<organism evidence="5 6">
    <name type="scientific">Microbulbifer rhizosphaerae</name>
    <dbReference type="NCBI Taxonomy" id="1562603"/>
    <lineage>
        <taxon>Bacteria</taxon>
        <taxon>Pseudomonadati</taxon>
        <taxon>Pseudomonadota</taxon>
        <taxon>Gammaproteobacteria</taxon>
        <taxon>Cellvibrionales</taxon>
        <taxon>Microbulbiferaceae</taxon>
        <taxon>Microbulbifer</taxon>
    </lineage>
</organism>
<dbReference type="InterPro" id="IPR005511">
    <property type="entry name" value="SMP-30"/>
</dbReference>
<protein>
    <submittedName>
        <fullName evidence="5">Sugar lactone lactonase YvrE</fullName>
    </submittedName>
</protein>
<dbReference type="Gene3D" id="2.120.10.30">
    <property type="entry name" value="TolB, C-terminal domain"/>
    <property type="match status" value="1"/>
</dbReference>
<name>A0A7W4WAV5_9GAMM</name>
<comment type="cofactor">
    <cofactor evidence="3">
        <name>Zn(2+)</name>
        <dbReference type="ChEBI" id="CHEBI:29105"/>
    </cofactor>
    <text evidence="3">Binds 1 divalent metal cation per subunit.</text>
</comment>
<dbReference type="PRINTS" id="PR01790">
    <property type="entry name" value="SMP30FAMILY"/>
</dbReference>
<dbReference type="GO" id="GO:0005509">
    <property type="term" value="F:calcium ion binding"/>
    <property type="evidence" value="ECO:0007669"/>
    <property type="project" value="TreeGrafter"/>
</dbReference>
<evidence type="ECO:0000256" key="1">
    <source>
        <dbReference type="ARBA" id="ARBA00008853"/>
    </source>
</evidence>
<dbReference type="PANTHER" id="PTHR10907:SF47">
    <property type="entry name" value="REGUCALCIN"/>
    <property type="match status" value="1"/>
</dbReference>
<feature type="binding site" evidence="3">
    <location>
        <position position="102"/>
    </location>
    <ligand>
        <name>substrate</name>
    </ligand>
</feature>
<feature type="binding site" evidence="3">
    <location>
        <position position="151"/>
    </location>
    <ligand>
        <name>a divalent metal cation</name>
        <dbReference type="ChEBI" id="CHEBI:60240"/>
    </ligand>
</feature>
<dbReference type="RefSeq" id="WP_183458706.1">
    <property type="nucleotide sequence ID" value="NZ_JACHWZ010000006.1"/>
</dbReference>
<dbReference type="SUPFAM" id="SSF63829">
    <property type="entry name" value="Calcium-dependent phosphotriesterase"/>
    <property type="match status" value="1"/>
</dbReference>
<feature type="binding site" evidence="3">
    <location>
        <position position="18"/>
    </location>
    <ligand>
        <name>a divalent metal cation</name>
        <dbReference type="ChEBI" id="CHEBI:60240"/>
    </ligand>
</feature>
<sequence length="298" mass="33848">MHEVQLLDAFEVGNTLGEGVQWNSQDQSVWWTDIQERRLYRLHWPSRELEVFETPERLCAFAFTDREDCIVAAFERGFALYDYRHRETLWEKVLLLSDSGMRFNDGKIDRQGRFWAGTMVEDDSPDAKASLYRLEGDGTVTQMAGDIHISNGSCWSPDSSHFYFADSVRRSIYRYDFDARSGDIGNCQLFARTMVNRYPDGATVDTDGYLWSAQWRGARVERYAPDGSTAGAIPMPVSQPTCAAFGGENMNLLFVTSARDSLSEWTLDQERQAGNLFVFLTPFRGLPDGRFDAASLIG</sequence>
<feature type="binding site" evidence="3">
    <location>
        <position position="122"/>
    </location>
    <ligand>
        <name>substrate</name>
    </ligand>
</feature>
<dbReference type="InterPro" id="IPR013658">
    <property type="entry name" value="SGL"/>
</dbReference>
<keyword evidence="3" id="KW-0862">Zinc</keyword>
<feature type="domain" description="SMP-30/Gluconolactonase/LRE-like region" evidence="4">
    <location>
        <begin position="16"/>
        <end position="259"/>
    </location>
</feature>
<dbReference type="EMBL" id="JACHWZ010000006">
    <property type="protein sequence ID" value="MBB3060885.1"/>
    <property type="molecule type" value="Genomic_DNA"/>
</dbReference>
<dbReference type="Proteomes" id="UP000535937">
    <property type="component" value="Unassembled WGS sequence"/>
</dbReference>
<comment type="similarity">
    <text evidence="1">Belongs to the SMP-30/CGR1 family.</text>
</comment>
<evidence type="ECO:0000256" key="3">
    <source>
        <dbReference type="PIRSR" id="PIRSR605511-2"/>
    </source>
</evidence>
<keyword evidence="6" id="KW-1185">Reference proteome</keyword>